<sequence length="2113" mass="231557">MSAGTLLQQIGSACRDGRLSAAVIAEIKAYLTLSFKQSNVSQATSATATNTAATTPFFGGAAATSSFGGFSATTQQQQQQQQPFALLGSVGDAPVTQTSSIDFVNEHVGRARVLLSLLLLCGDAERLTGVNDTLAIVASIAATNIIQFIKAEISSASLLTSGHSSISSVFSAHGKSNPILLTAQCLLLLTRHFQMQESFIKELCGLLELLIEEVRRHIHSAVVSMETFRQHPSTASISAVAWLLTVSLLNSMTAWKHLCNSSGQFKENVLFRSNIATEVEEWLRNLRSKFEHLQMPGSLSFSAAGYRKAGQTRQPSTHDALGTAGRRQYIQWITIVEGYLSIILLGVGVFLCGKGDERGLDKAVEAFLGDRCKSSHTLNRGKVMKHFIRLIPMQNLLVIPPENIYIIPYDIIAYMFDEMLLAIKHVADNDVRSCVRYLESLQAGTDALQSDEAGAKKSTFSAVAGGGGLQQYSVERAVRDQGEPFFSEMAHILQALTVCLENLPSDVLTPDMDSDCAVTFFIFKNCVTHMRSVFQTQRPNVMWESYTLKILTSFLDILAMIGRNPQYTERVVALFSEMQVDCTELQWSSLIGQAQECAGVSGGVSSLLSLDMGGSMTALKKPTRATVLLHRQFTQEYLVEKQQAFVASVFVLLRQMATHPLLRDDVHHLITLNTALNFLYAPRLSQSVLGKVLFLIGSLITNHEEAARVWTLLEENHLLSPVTEAGAASSARWKQGNSSDFKRRENGNDDDSIAITVEARSLLGHCQYECHHGTYGITIGFLGLMTALFKYYAPAMENLPTYTVVIRFIAEEIFRGVLRRFFSSADERYTVAALAAAALNRVLSLQLAFSGSKSMVPFTVVMACSKAPADVLGEALQIISEASTAPNELLNHQRAAVRQCLILLKTAITVKEEEGLDSLFTFDARTASNTELAVQLLPLSASVDSLLARKALQLLLLIPQPTLSQAARHWFSRPDALEAVITPFVTALRLEAVSSPIIHVPPALAVLDHDEVHLMLPHAEVETKSLILDLLIQNARAPQTSITSWLCGYPLYGSSEELLAGYCLEPVIVGANSREVEVAYPHIAVKYVKLVYLLRANPSLSTPSLQRLMRRSGNDEMFYFLQTLRPDQCSPLVLNKYAFVMKLLALDVFSIGTKKPEELHVSLYSTPNSSLVEVLFLLLHVSPQSMSLKSEEYVSPGVIAGHDQSVTVDFAQWPSFCLKSLPLFPTNCVAPGGAEGYIFRANDSTPQYSIPLLYEAFQKESQLNNKRSLSQKEIRERLSVFVRANECLAAYAGGVQFIDGWCSLAKIAITVLDKIQQEHIVYLAQCVLEGVQLTSSLTVAAQEQIVYPLSQTLSTLMAQLKRKAAVTHDGPHGFPSKNGAQGTVVAYGSRFGDETIMDENVSFSRRARPDTTDVLQTSAVSQTAKSSLVENFNRFSRAAKRDLTGAIIESKQEATDMFDRSLISLENLQLLKSLLVTTVQWGSRVTMARQHFYGAMMAFLGTPGVSPDDITLQRHYTALFDVLVQDITTSSYGGNKLSALALLGQLLHLSPQLCEMLCISSTSDGTSPQLMACIISAFQAIDESISALFAHGGTEVASILWLLQIVFDVLMVISQKHAIQLIQINALSYCTAMRAWKTSARVLLGHTTSENDAAAYGLENIDAYREVVKSVLLLATRWFNVVLSALDNSEAALLPVAEFVRSNQLLFQSVLSSPYLDFHRRHVDSLTLDLFSEIGGMLYRLSCSPLVDECRALAHLFALPDLLAVLTKSEFIESPIFITGNTTAPVSVSSQLTAKQTGSLPSPTQRQQIYVAVQNILQFLLRAENLGGLFATWGENGTAVMNAEGAVVEEHPPRLCDEARNRVLMVTITEQVVVVIEKFHHGEVVQAVDFIPHLVALHSLVLFLHAFLLLDRAAHVKDAKSQWGSIVHALEEAQRVVNLWRAFHSDYLRGLRVTRVGGGRWSVAAPSVSNQSIYPAISAPPQDDTSCRTNIYHQHLLDAPMRQSLKQKTDSAMEQSFTNQLSTVTLPAAGSGAMQLGTTVDAASLAFDAVTLPPAAGDASIGALTETTRRNEVALIDEARSVYPERNDVLIMESLLRQLRVSISNALRLASRT</sequence>
<dbReference type="EMBL" id="JABDHM010000061">
    <property type="protein sequence ID" value="KAF5219868.1"/>
    <property type="molecule type" value="Genomic_DNA"/>
</dbReference>
<comment type="similarity">
    <text evidence="2">Belongs to the NUP186/NUP192/NUP205 family.</text>
</comment>
<comment type="caution">
    <text evidence="5">The sequence shown here is derived from an EMBL/GenBank/DDBJ whole genome shotgun (WGS) entry which is preliminary data.</text>
</comment>
<evidence type="ECO:0000313" key="6">
    <source>
        <dbReference type="Proteomes" id="UP000583944"/>
    </source>
</evidence>
<dbReference type="VEuPathDB" id="TriTrypDB:ECC02_007095"/>
<evidence type="ECO:0000256" key="1">
    <source>
        <dbReference type="ARBA" id="ARBA00004123"/>
    </source>
</evidence>
<accession>A0A7J6Y162</accession>
<protein>
    <submittedName>
        <fullName evidence="5">Uncharacterized protein</fullName>
    </submittedName>
</protein>
<evidence type="ECO:0000256" key="3">
    <source>
        <dbReference type="ARBA" id="ARBA00022448"/>
    </source>
</evidence>
<dbReference type="PANTHER" id="PTHR31344:SF0">
    <property type="entry name" value="NUCLEAR PORE COMPLEX PROTEIN NUP205"/>
    <property type="match status" value="1"/>
</dbReference>
<dbReference type="Proteomes" id="UP000583944">
    <property type="component" value="Unassembled WGS sequence"/>
</dbReference>
<proteinExistence type="inferred from homology"/>
<comment type="subcellular location">
    <subcellularLocation>
        <location evidence="1">Nucleus</location>
    </subcellularLocation>
</comment>
<evidence type="ECO:0000313" key="5">
    <source>
        <dbReference type="EMBL" id="KAF5219868.1"/>
    </source>
</evidence>
<evidence type="ECO:0000256" key="2">
    <source>
        <dbReference type="ARBA" id="ARBA00005892"/>
    </source>
</evidence>
<dbReference type="InterPro" id="IPR021827">
    <property type="entry name" value="Nup186/Nup192/Nup205"/>
</dbReference>
<dbReference type="GO" id="GO:0005643">
    <property type="term" value="C:nuclear pore"/>
    <property type="evidence" value="ECO:0007669"/>
    <property type="project" value="InterPro"/>
</dbReference>
<dbReference type="VEuPathDB" id="TriTrypDB:BCY84_19025"/>
<gene>
    <name evidence="5" type="ORF">ECC02_007095</name>
</gene>
<keyword evidence="4" id="KW-0539">Nucleus</keyword>
<evidence type="ECO:0000256" key="4">
    <source>
        <dbReference type="ARBA" id="ARBA00023242"/>
    </source>
</evidence>
<organism evidence="5 6">
    <name type="scientific">Trypanosoma cruzi</name>
    <dbReference type="NCBI Taxonomy" id="5693"/>
    <lineage>
        <taxon>Eukaryota</taxon>
        <taxon>Discoba</taxon>
        <taxon>Euglenozoa</taxon>
        <taxon>Kinetoplastea</taxon>
        <taxon>Metakinetoplastina</taxon>
        <taxon>Trypanosomatida</taxon>
        <taxon>Trypanosomatidae</taxon>
        <taxon>Trypanosoma</taxon>
        <taxon>Schizotrypanum</taxon>
    </lineage>
</organism>
<reference evidence="5 6" key="1">
    <citation type="journal article" date="2019" name="Genome Biol. Evol.">
        <title>Nanopore Sequencing Significantly Improves Genome Assembly of the Protozoan Parasite Trypanosoma cruzi.</title>
        <authorList>
            <person name="Diaz-Viraque F."/>
            <person name="Pita S."/>
            <person name="Greif G."/>
            <person name="de Souza R.C.M."/>
            <person name="Iraola G."/>
            <person name="Robello C."/>
        </authorList>
    </citation>
    <scope>NUCLEOTIDE SEQUENCE [LARGE SCALE GENOMIC DNA]</scope>
    <source>
        <strain evidence="5 6">Berenice</strain>
    </source>
</reference>
<dbReference type="PANTHER" id="PTHR31344">
    <property type="entry name" value="NUCLEAR PORE COMPLEX PROTEIN NUP205"/>
    <property type="match status" value="1"/>
</dbReference>
<name>A0A7J6Y162_TRYCR</name>
<keyword evidence="3" id="KW-0813">Transport</keyword>